<accession>A0A1J5PKU4</accession>
<comment type="caution">
    <text evidence="1">The sequence shown here is derived from an EMBL/GenBank/DDBJ whole genome shotgun (WGS) entry which is preliminary data.</text>
</comment>
<sequence length="220" mass="24448">MSQHQGHHLITASQFDLCTGFYRIHGQNQRAQRQQDSTDLHRQHRAGTHIGNIATFTLVKTYQDSPFFADITHRQTGPITIAPVGPLNGAQDVFRFNFAQVPQSVFKNPLFDRNLGAAVQVLHLAPATGSGVQTKVRTKRINPLRGFAVNLSQSSLLPVVLMAIDVGTNILKRQCPLNKNNFTVGFSRHAPGLDIQRLDPQPVIRNTIDSCIFRNLSHSI</sequence>
<organism evidence="1">
    <name type="scientific">mine drainage metagenome</name>
    <dbReference type="NCBI Taxonomy" id="410659"/>
    <lineage>
        <taxon>unclassified sequences</taxon>
        <taxon>metagenomes</taxon>
        <taxon>ecological metagenomes</taxon>
    </lineage>
</organism>
<gene>
    <name evidence="1" type="ORF">GALL_462070</name>
</gene>
<proteinExistence type="predicted"/>
<name>A0A1J5PKU4_9ZZZZ</name>
<reference evidence="1" key="1">
    <citation type="submission" date="2016-10" db="EMBL/GenBank/DDBJ databases">
        <title>Sequence of Gallionella enrichment culture.</title>
        <authorList>
            <person name="Poehlein A."/>
            <person name="Muehling M."/>
            <person name="Daniel R."/>
        </authorList>
    </citation>
    <scope>NUCLEOTIDE SEQUENCE</scope>
</reference>
<evidence type="ECO:0000313" key="1">
    <source>
        <dbReference type="EMBL" id="OIQ72169.1"/>
    </source>
</evidence>
<protein>
    <submittedName>
        <fullName evidence="1">Uncharacterized protein</fullName>
    </submittedName>
</protein>
<dbReference type="AlphaFoldDB" id="A0A1J5PKU4"/>
<dbReference type="EMBL" id="MLJW01003386">
    <property type="protein sequence ID" value="OIQ72169.1"/>
    <property type="molecule type" value="Genomic_DNA"/>
</dbReference>